<comment type="similarity">
    <text evidence="2">Belongs to the KHG/KDPG aldolase family.</text>
</comment>
<evidence type="ECO:0000256" key="3">
    <source>
        <dbReference type="ARBA" id="ARBA00011233"/>
    </source>
</evidence>
<keyword evidence="4" id="KW-0456">Lyase</keyword>
<proteinExistence type="inferred from homology"/>
<dbReference type="STRING" id="187101.VC03_04695"/>
<dbReference type="Pfam" id="PF01081">
    <property type="entry name" value="Aldolase"/>
    <property type="match status" value="1"/>
</dbReference>
<sequence length="208" mass="22338">MKQKILSKIKENGLVAVVRGTDDINAVEISEKIIEGGIKTIELTFSTRYADSAINKLSRKYHDDENILIGAGTVLDDITARIAILNGAQFVVSPHFDKKISKVCNRYSIPYLAGCGSVTEVISAIENGSDIVKIFPGGVLGTNFIKDVHGPIPYANMMPSGGVNIDNMDKWINAGAYAIGIGSALTKGGMDKIVDTTKAFVEKYNGIK</sequence>
<protein>
    <submittedName>
        <fullName evidence="6">2-dehydro-3-deoxyphosphogluconate aldolase</fullName>
    </submittedName>
</protein>
<evidence type="ECO:0000256" key="4">
    <source>
        <dbReference type="ARBA" id="ARBA00023239"/>
    </source>
</evidence>
<dbReference type="AlphaFoldDB" id="A0A0E3UU17"/>
<dbReference type="CDD" id="cd00452">
    <property type="entry name" value="KDPG_aldolase"/>
    <property type="match status" value="1"/>
</dbReference>
<organism evidence="6 7">
    <name type="scientific">Sneathia vaginalis</name>
    <dbReference type="NCBI Taxonomy" id="187101"/>
    <lineage>
        <taxon>Bacteria</taxon>
        <taxon>Fusobacteriati</taxon>
        <taxon>Fusobacteriota</taxon>
        <taxon>Fusobacteriia</taxon>
        <taxon>Fusobacteriales</taxon>
        <taxon>Leptotrichiaceae</taxon>
        <taxon>Sneathia</taxon>
    </lineage>
</organism>
<dbReference type="InterPro" id="IPR000887">
    <property type="entry name" value="Aldlse_KDPG_KHG"/>
</dbReference>
<dbReference type="InterPro" id="IPR013785">
    <property type="entry name" value="Aldolase_TIM"/>
</dbReference>
<dbReference type="Proteomes" id="UP000033103">
    <property type="component" value="Chromosome"/>
</dbReference>
<name>A0A0E3UU17_9FUSO</name>
<reference evidence="6 7" key="1">
    <citation type="journal article" date="2012" name="BMC Genomics">
        <title>Genomic sequence analysis and characterization of Sneathia amnii sp. nov.</title>
        <authorList>
            <consortium name="Vaginal Microbiome Consortium (additional members)"/>
            <person name="Harwich M.D.Jr."/>
            <person name="Serrano M.G."/>
            <person name="Fettweis J.M."/>
            <person name="Alves J.M."/>
            <person name="Reimers M.A."/>
            <person name="Buck G.A."/>
            <person name="Jefferson K.K."/>
        </authorList>
    </citation>
    <scope>NUCLEOTIDE SEQUENCE [LARGE SCALE GENOMIC DNA]</scope>
    <source>
        <strain evidence="6 7">SN35</strain>
    </source>
</reference>
<dbReference type="NCBIfam" id="NF005119">
    <property type="entry name" value="PRK06552.1"/>
    <property type="match status" value="1"/>
</dbReference>
<evidence type="ECO:0000256" key="2">
    <source>
        <dbReference type="ARBA" id="ARBA00006906"/>
    </source>
</evidence>
<dbReference type="PANTHER" id="PTHR30246:SF1">
    <property type="entry name" value="2-DEHYDRO-3-DEOXY-6-PHOSPHOGALACTONATE ALDOLASE-RELATED"/>
    <property type="match status" value="1"/>
</dbReference>
<evidence type="ECO:0000313" key="6">
    <source>
        <dbReference type="EMBL" id="AKC95789.1"/>
    </source>
</evidence>
<dbReference type="NCBIfam" id="TIGR01182">
    <property type="entry name" value="eda"/>
    <property type="match status" value="1"/>
</dbReference>
<dbReference type="PATRIC" id="fig|1069640.6.peg.929"/>
<accession>A0A0E3UU17</accession>
<dbReference type="EMBL" id="CP011280">
    <property type="protein sequence ID" value="AKC95789.1"/>
    <property type="molecule type" value="Genomic_DNA"/>
</dbReference>
<dbReference type="KEGG" id="sns:VC03_04695"/>
<evidence type="ECO:0000313" key="7">
    <source>
        <dbReference type="Proteomes" id="UP000033103"/>
    </source>
</evidence>
<evidence type="ECO:0000256" key="1">
    <source>
        <dbReference type="ARBA" id="ARBA00004761"/>
    </source>
</evidence>
<gene>
    <name evidence="6" type="ORF">VC03_04695</name>
</gene>
<dbReference type="PANTHER" id="PTHR30246">
    <property type="entry name" value="2-KETO-3-DEOXY-6-PHOSPHOGLUCONATE ALDOLASE"/>
    <property type="match status" value="1"/>
</dbReference>
<dbReference type="GO" id="GO:0016829">
    <property type="term" value="F:lyase activity"/>
    <property type="evidence" value="ECO:0007669"/>
    <property type="project" value="UniProtKB-KW"/>
</dbReference>
<dbReference type="RefSeq" id="WP_046328893.1">
    <property type="nucleotide sequence ID" value="NZ_CAUPIC010000003.1"/>
</dbReference>
<comment type="subunit">
    <text evidence="3">Homotrimer.</text>
</comment>
<dbReference type="HOGENOM" id="CLU_077795_2_0_0"/>
<evidence type="ECO:0000256" key="5">
    <source>
        <dbReference type="ARBA" id="ARBA00023277"/>
    </source>
</evidence>
<dbReference type="Gene3D" id="3.20.20.70">
    <property type="entry name" value="Aldolase class I"/>
    <property type="match status" value="1"/>
</dbReference>
<keyword evidence="7" id="KW-1185">Reference proteome</keyword>
<dbReference type="SUPFAM" id="SSF51569">
    <property type="entry name" value="Aldolase"/>
    <property type="match status" value="1"/>
</dbReference>
<keyword evidence="5" id="KW-0119">Carbohydrate metabolism</keyword>
<comment type="pathway">
    <text evidence="1">Carbohydrate acid metabolism.</text>
</comment>